<protein>
    <submittedName>
        <fullName evidence="2">Uncharacterized protein</fullName>
    </submittedName>
</protein>
<evidence type="ECO:0000313" key="3">
    <source>
        <dbReference type="Proteomes" id="UP000007796"/>
    </source>
</evidence>
<dbReference type="HOGENOM" id="CLU_014181_0_0_1"/>
<dbReference type="InParanoid" id="F0XKF6"/>
<accession>F0XKF6</accession>
<dbReference type="eggNOG" id="ENOG502SIXR">
    <property type="taxonomic scope" value="Eukaryota"/>
</dbReference>
<dbReference type="InterPro" id="IPR012677">
    <property type="entry name" value="Nucleotide-bd_a/b_plait_sf"/>
</dbReference>
<evidence type="ECO:0000256" key="1">
    <source>
        <dbReference type="SAM" id="MobiDB-lite"/>
    </source>
</evidence>
<feature type="compositionally biased region" description="Low complexity" evidence="1">
    <location>
        <begin position="99"/>
        <end position="108"/>
    </location>
</feature>
<dbReference type="Proteomes" id="UP000007796">
    <property type="component" value="Unassembled WGS sequence"/>
</dbReference>
<proteinExistence type="predicted"/>
<dbReference type="RefSeq" id="XP_014171134.1">
    <property type="nucleotide sequence ID" value="XM_014315659.1"/>
</dbReference>
<feature type="region of interest" description="Disordered" evidence="1">
    <location>
        <begin position="94"/>
        <end position="140"/>
    </location>
</feature>
<reference evidence="2 3" key="1">
    <citation type="journal article" date="2011" name="Proc. Natl. Acad. Sci. U.S.A.">
        <title>Genome and transcriptome analyses of the mountain pine beetle-fungal symbiont Grosmannia clavigera, a lodgepole pine pathogen.</title>
        <authorList>
            <person name="DiGuistini S."/>
            <person name="Wang Y."/>
            <person name="Liao N.Y."/>
            <person name="Taylor G."/>
            <person name="Tanguay P."/>
            <person name="Feau N."/>
            <person name="Henrissat B."/>
            <person name="Chan S.K."/>
            <person name="Hesse-Orce U."/>
            <person name="Alamouti S.M."/>
            <person name="Tsui C.K.M."/>
            <person name="Docking R.T."/>
            <person name="Levasseur A."/>
            <person name="Haridas S."/>
            <person name="Robertson G."/>
            <person name="Birol I."/>
            <person name="Holt R.A."/>
            <person name="Marra M.A."/>
            <person name="Hamelin R.C."/>
            <person name="Hirst M."/>
            <person name="Jones S.J.M."/>
            <person name="Bohlmann J."/>
            <person name="Breuil C."/>
        </authorList>
    </citation>
    <scope>NUCLEOTIDE SEQUENCE [LARGE SCALE GENOMIC DNA]</scope>
    <source>
        <strain evidence="3">kw1407 / UAMH 11150</strain>
    </source>
</reference>
<feature type="compositionally biased region" description="Low complexity" evidence="1">
    <location>
        <begin position="349"/>
        <end position="371"/>
    </location>
</feature>
<dbReference type="GeneID" id="25981738"/>
<sequence>MAPLVLHNVPDDELYTGKDGVTRPFAVVGATDERRSARLRRQGQTNHGAFGRTRTRPQAGSGPSSGRRPQPAAKAMTTTTTAADEVFSGWKRHQEMEVQQQHQHQQNQQHHHHGELEAPSGLGARKASSSSLGADEDESDAMAVATTTTIAAGKTQHRANQPTEVILRGYRGPEYQYAAVDRYEQIAGRICEDYPRDPPVGSSRRGFRGGGGLRQAAARAAATVASNGTAALTTAERQAVMQRVASGRHWVKVTFESAAAAEAALYASPQSVLGYLVSAELFCGLVLAPADDVAVPDPDALVDGARAYRAHADHDRGEHFSFPPPVSLSGSSHTVESGTVTNDDGRDLSTTSSSTARRAAAPSSTASGSIANDFPGSWVGQAELVNSDKDLDRNKDSSKDTNNSPPPPESEFCRRIPTARRAMLKAPEQALLPRESAMRSLFKQVPLLHRLTGTIIGNQVPRREDGVFDWDKASLYWKLMWFLDYLFGLFGGEILDANKED</sequence>
<dbReference type="AlphaFoldDB" id="F0XKF6"/>
<dbReference type="Gene3D" id="3.30.70.330">
    <property type="match status" value="1"/>
</dbReference>
<dbReference type="OrthoDB" id="8033832at2759"/>
<feature type="region of interest" description="Disordered" evidence="1">
    <location>
        <begin position="315"/>
        <end position="372"/>
    </location>
</feature>
<feature type="compositionally biased region" description="Basic and acidic residues" evidence="1">
    <location>
        <begin position="390"/>
        <end position="399"/>
    </location>
</feature>
<feature type="region of interest" description="Disordered" evidence="1">
    <location>
        <begin position="29"/>
        <end position="81"/>
    </location>
</feature>
<organism evidence="3">
    <name type="scientific">Grosmannia clavigera (strain kw1407 / UAMH 11150)</name>
    <name type="common">Blue stain fungus</name>
    <name type="synonym">Graphiocladiella clavigera</name>
    <dbReference type="NCBI Taxonomy" id="655863"/>
    <lineage>
        <taxon>Eukaryota</taxon>
        <taxon>Fungi</taxon>
        <taxon>Dikarya</taxon>
        <taxon>Ascomycota</taxon>
        <taxon>Pezizomycotina</taxon>
        <taxon>Sordariomycetes</taxon>
        <taxon>Sordariomycetidae</taxon>
        <taxon>Ophiostomatales</taxon>
        <taxon>Ophiostomataceae</taxon>
        <taxon>Leptographium</taxon>
    </lineage>
</organism>
<keyword evidence="3" id="KW-1185">Reference proteome</keyword>
<feature type="compositionally biased region" description="Low complexity" evidence="1">
    <location>
        <begin position="72"/>
        <end position="81"/>
    </location>
</feature>
<feature type="region of interest" description="Disordered" evidence="1">
    <location>
        <begin position="390"/>
        <end position="412"/>
    </location>
</feature>
<dbReference type="STRING" id="655863.F0XKF6"/>
<dbReference type="EMBL" id="GL629788">
    <property type="protein sequence ID" value="EFX01652.1"/>
    <property type="molecule type" value="Genomic_DNA"/>
</dbReference>
<evidence type="ECO:0000313" key="2">
    <source>
        <dbReference type="EMBL" id="EFX01652.1"/>
    </source>
</evidence>
<feature type="compositionally biased region" description="Polar residues" evidence="1">
    <location>
        <begin position="328"/>
        <end position="342"/>
    </location>
</feature>
<name>F0XKF6_GROCL</name>
<gene>
    <name evidence="2" type="ORF">CMQ_8118</name>
</gene>